<proteinExistence type="predicted"/>
<sequence length="384" mass="43399">MTVRKKLALGLFFLASLAMCLGGTMLLIIFEPVFSPNPIEPQIIVQESDDTIETEEDSIADTTPPVFDCIFTNEESGQSYFTYFTFDLPSEAEITHASYPDSPCDIKISYKDGYINLDFDPEQEKYKYLEISDNFVTIDGEFTREPIDFSTAEEKEFYYADAVVLRCESTELDPDPDIPIGPCVDTVVSHETGGVQIEAVINPNLSQSAQEEVLASFDSLLETLVIGSYETKDFILGLEGKLTDVALEPEVCNFSEMEEEECVLKDVVSGTVLEVFEPVSEEIYEEEVYLGTRDLDFQNIVHSMSSQGRSYLTLFSYDLNEHMLTVEESALFDIDFVQQRCGNEFSSYNCKRLLERERFLLVSDDPLRGNYDVAIGYLELLINS</sequence>
<evidence type="ECO:0000313" key="2">
    <source>
        <dbReference type="Proteomes" id="UP000754563"/>
    </source>
</evidence>
<name>A0A955L792_9BACT</name>
<accession>A0A955L792</accession>
<organism evidence="1 2">
    <name type="scientific">Candidatus Dojkabacteria bacterium</name>
    <dbReference type="NCBI Taxonomy" id="2099670"/>
    <lineage>
        <taxon>Bacteria</taxon>
        <taxon>Candidatus Dojkabacteria</taxon>
    </lineage>
</organism>
<reference evidence="1" key="1">
    <citation type="submission" date="2020-04" db="EMBL/GenBank/DDBJ databases">
        <authorList>
            <person name="Zhang T."/>
        </authorList>
    </citation>
    <scope>NUCLEOTIDE SEQUENCE</scope>
    <source>
        <strain evidence="1">HKST-UBA11</strain>
    </source>
</reference>
<dbReference type="AlphaFoldDB" id="A0A955L792"/>
<reference evidence="1" key="2">
    <citation type="journal article" date="2021" name="Microbiome">
        <title>Successional dynamics and alternative stable states in a saline activated sludge microbial community over 9 years.</title>
        <authorList>
            <person name="Wang Y."/>
            <person name="Ye J."/>
            <person name="Ju F."/>
            <person name="Liu L."/>
            <person name="Boyd J.A."/>
            <person name="Deng Y."/>
            <person name="Parks D.H."/>
            <person name="Jiang X."/>
            <person name="Yin X."/>
            <person name="Woodcroft B.J."/>
            <person name="Tyson G.W."/>
            <person name="Hugenholtz P."/>
            <person name="Polz M.F."/>
            <person name="Zhang T."/>
        </authorList>
    </citation>
    <scope>NUCLEOTIDE SEQUENCE</scope>
    <source>
        <strain evidence="1">HKST-UBA11</strain>
    </source>
</reference>
<comment type="caution">
    <text evidence="1">The sequence shown here is derived from an EMBL/GenBank/DDBJ whole genome shotgun (WGS) entry which is preliminary data.</text>
</comment>
<gene>
    <name evidence="1" type="ORF">KC717_01310</name>
</gene>
<protein>
    <submittedName>
        <fullName evidence="1">Uncharacterized protein</fullName>
    </submittedName>
</protein>
<dbReference type="Proteomes" id="UP000754563">
    <property type="component" value="Unassembled WGS sequence"/>
</dbReference>
<evidence type="ECO:0000313" key="1">
    <source>
        <dbReference type="EMBL" id="MCA9385264.1"/>
    </source>
</evidence>
<dbReference type="EMBL" id="JAGQLH010000010">
    <property type="protein sequence ID" value="MCA9385264.1"/>
    <property type="molecule type" value="Genomic_DNA"/>
</dbReference>